<feature type="transmembrane region" description="Helical" evidence="1">
    <location>
        <begin position="343"/>
        <end position="365"/>
    </location>
</feature>
<protein>
    <submittedName>
        <fullName evidence="2">Uncharacterized protein</fullName>
    </submittedName>
</protein>
<reference evidence="3" key="1">
    <citation type="submission" date="2014-01" db="EMBL/GenBank/DDBJ databases">
        <title>The Genome Sequence of Anopheles farauti FAR1 (V2).</title>
        <authorList>
            <consortium name="The Broad Institute Genomics Platform"/>
            <person name="Neafsey D.E."/>
            <person name="Besansky N."/>
            <person name="Howell P."/>
            <person name="Walton C."/>
            <person name="Young S.K."/>
            <person name="Zeng Q."/>
            <person name="Gargeya S."/>
            <person name="Fitzgerald M."/>
            <person name="Haas B."/>
            <person name="Abouelleil A."/>
            <person name="Allen A.W."/>
            <person name="Alvarado L."/>
            <person name="Arachchi H.M."/>
            <person name="Berlin A.M."/>
            <person name="Chapman S.B."/>
            <person name="Gainer-Dewar J."/>
            <person name="Goldberg J."/>
            <person name="Griggs A."/>
            <person name="Gujja S."/>
            <person name="Hansen M."/>
            <person name="Howarth C."/>
            <person name="Imamovic A."/>
            <person name="Ireland A."/>
            <person name="Larimer J."/>
            <person name="McCowan C."/>
            <person name="Murphy C."/>
            <person name="Pearson M."/>
            <person name="Poon T.W."/>
            <person name="Priest M."/>
            <person name="Roberts A."/>
            <person name="Saif S."/>
            <person name="Shea T."/>
            <person name="Sisk P."/>
            <person name="Sykes S."/>
            <person name="Wortman J."/>
            <person name="Nusbaum C."/>
            <person name="Birren B."/>
        </authorList>
    </citation>
    <scope>NUCLEOTIDE SEQUENCE [LARGE SCALE GENOMIC DNA]</scope>
    <source>
        <strain evidence="3">FAR1</strain>
    </source>
</reference>
<evidence type="ECO:0000313" key="3">
    <source>
        <dbReference type="Proteomes" id="UP000075886"/>
    </source>
</evidence>
<proteinExistence type="predicted"/>
<keyword evidence="1" id="KW-0812">Transmembrane</keyword>
<keyword evidence="3" id="KW-1185">Reference proteome</keyword>
<reference evidence="2" key="2">
    <citation type="submission" date="2020-05" db="UniProtKB">
        <authorList>
            <consortium name="EnsemblMetazoa"/>
        </authorList>
    </citation>
    <scope>IDENTIFICATION</scope>
    <source>
        <strain evidence="2">FAR1</strain>
    </source>
</reference>
<dbReference type="Proteomes" id="UP000075886">
    <property type="component" value="Unassembled WGS sequence"/>
</dbReference>
<dbReference type="VEuPathDB" id="VectorBase:AFAF007484"/>
<keyword evidence="1" id="KW-1133">Transmembrane helix</keyword>
<accession>A0A182QCM1</accession>
<feature type="transmembrane region" description="Helical" evidence="1">
    <location>
        <begin position="398"/>
        <end position="415"/>
    </location>
</feature>
<dbReference type="EMBL" id="AXCN02000371">
    <property type="status" value="NOT_ANNOTATED_CDS"/>
    <property type="molecule type" value="Genomic_DNA"/>
</dbReference>
<name>A0A182QCM1_9DIPT</name>
<evidence type="ECO:0000256" key="1">
    <source>
        <dbReference type="SAM" id="Phobius"/>
    </source>
</evidence>
<evidence type="ECO:0000313" key="2">
    <source>
        <dbReference type="EnsemblMetazoa" id="AFAF007484-PA"/>
    </source>
</evidence>
<dbReference type="AlphaFoldDB" id="A0A182QCM1"/>
<feature type="transmembrane region" description="Helical" evidence="1">
    <location>
        <begin position="209"/>
        <end position="225"/>
    </location>
</feature>
<feature type="transmembrane region" description="Helical" evidence="1">
    <location>
        <begin position="130"/>
        <end position="147"/>
    </location>
</feature>
<keyword evidence="1" id="KW-0472">Membrane</keyword>
<dbReference type="EnsemblMetazoa" id="AFAF007484-RA">
    <property type="protein sequence ID" value="AFAF007484-PA"/>
    <property type="gene ID" value="AFAF007484"/>
</dbReference>
<organism evidence="2 3">
    <name type="scientific">Anopheles farauti</name>
    <dbReference type="NCBI Taxonomy" id="69004"/>
    <lineage>
        <taxon>Eukaryota</taxon>
        <taxon>Metazoa</taxon>
        <taxon>Ecdysozoa</taxon>
        <taxon>Arthropoda</taxon>
        <taxon>Hexapoda</taxon>
        <taxon>Insecta</taxon>
        <taxon>Pterygota</taxon>
        <taxon>Neoptera</taxon>
        <taxon>Endopterygota</taxon>
        <taxon>Diptera</taxon>
        <taxon>Nematocera</taxon>
        <taxon>Culicoidea</taxon>
        <taxon>Culicidae</taxon>
        <taxon>Anophelinae</taxon>
        <taxon>Anopheles</taxon>
    </lineage>
</organism>
<sequence>MELGRYDQLRQLGTVGRSQRCHLLDDGRAFQRPFGCVRRRRFDDGFILFGHRFDVSGFRFGSREHLVVLRAGCVGFRCDLSDHRLQFVGFNRKIMHDGFQFFHHLYRVQQVLCRGICFFLDRIEKIRIDLMMFVMIFLLFGFIFHFFDRFRGLLHWLHGILSTLNRVFTTGNGFNRLRRSLRSFRLFRGFGRLFGAFGGTTGIRCRRFVALALGIILYGVFARIAKLPVVDARLVHLAEDGSLGADKAKAGIILAAVEDLDGRESEVTRVGMPPPGVWPLLLVRHRVRIGQLWHVVVGGWRVVLRVPMQVRLVVAFRTVVSTRVARFVVVDVVQRSLPVTTEVTVAVVIVMVLVLGVLVSTDIVIDEPDGDRDGFRELHGCRSAPCLGHLPSLADAQLLLQLLLFVLRLVLRAVACSRPTARAIGATRPTSKTSTMFATTKPIIRLVTLLLASTKCFIRGARQASIIHQTILHSGELVAVVLVVGDRPPTDGATRVLGRVATGAVT</sequence>